<dbReference type="EMBL" id="APSA01000001">
    <property type="protein sequence ID" value="ENX40930.1"/>
    <property type="molecule type" value="Genomic_DNA"/>
</dbReference>
<gene>
    <name evidence="3" type="ORF">F888_00417</name>
    <name evidence="4" type="ORF">GCM10007354_32270</name>
</gene>
<evidence type="ECO:0008006" key="7">
    <source>
        <dbReference type="Google" id="ProtNLM"/>
    </source>
</evidence>
<dbReference type="GO" id="GO:0008374">
    <property type="term" value="F:O-acyltransferase activity"/>
    <property type="evidence" value="ECO:0007669"/>
    <property type="project" value="TreeGrafter"/>
</dbReference>
<evidence type="ECO:0000256" key="1">
    <source>
        <dbReference type="ARBA" id="ARBA00007274"/>
    </source>
</evidence>
<protein>
    <recommendedName>
        <fullName evidence="7">Maltose/galactoside acetyltransferase domain-containing protein</fullName>
    </recommendedName>
</protein>
<dbReference type="PATRIC" id="fig|1217698.3.peg.400"/>
<dbReference type="GO" id="GO:0005829">
    <property type="term" value="C:cytosol"/>
    <property type="evidence" value="ECO:0007669"/>
    <property type="project" value="TreeGrafter"/>
</dbReference>
<dbReference type="GeneID" id="80105832"/>
<sequence>MLALKKFVCLFYYIAYRNILKKTNKPKINGRVRLIGSIEFGNNNHLNGAELQGQGGIVIGDNFHSAKGLVILTQNHNWKGSALPYDNTVIKKKVVIGDNVWVGMNVIILPGVKIGEGCIIQAGSVVSKDIPDLAIAGGNPANVIKLRDHNHYYGLKKSEKFH</sequence>
<name>N9RQD0_9GAMM</name>
<evidence type="ECO:0000313" key="6">
    <source>
        <dbReference type="Proteomes" id="UP000652691"/>
    </source>
</evidence>
<comment type="similarity">
    <text evidence="1">Belongs to the transferase hexapeptide repeat family.</text>
</comment>
<keyword evidence="5" id="KW-1185">Reference proteome</keyword>
<evidence type="ECO:0000313" key="5">
    <source>
        <dbReference type="Proteomes" id="UP000013200"/>
    </source>
</evidence>
<reference evidence="4" key="3">
    <citation type="submission" date="2024-03" db="EMBL/GenBank/DDBJ databases">
        <authorList>
            <person name="Sun Q."/>
            <person name="Sedlacek I."/>
        </authorList>
    </citation>
    <scope>NUCLEOTIDE SEQUENCE</scope>
    <source>
        <strain evidence="4">CCM 8635</strain>
    </source>
</reference>
<dbReference type="InterPro" id="IPR051159">
    <property type="entry name" value="Hexapeptide_acetyltransf"/>
</dbReference>
<reference evidence="3 5" key="1">
    <citation type="submission" date="2013-02" db="EMBL/GenBank/DDBJ databases">
        <title>The Genome Sequence of Acinetobacter sp. NIPH 3623.</title>
        <authorList>
            <consortium name="The Broad Institute Genome Sequencing Platform"/>
            <consortium name="The Broad Institute Genome Sequencing Center for Infectious Disease"/>
            <person name="Cerqueira G."/>
            <person name="Feldgarden M."/>
            <person name="Courvalin P."/>
            <person name="Perichon B."/>
            <person name="Grillot-Courvalin C."/>
            <person name="Clermont D."/>
            <person name="Rocha E."/>
            <person name="Yoon E.-J."/>
            <person name="Nemec A."/>
            <person name="Walker B."/>
            <person name="Young S.K."/>
            <person name="Zeng Q."/>
            <person name="Gargeya S."/>
            <person name="Fitzgerald M."/>
            <person name="Haas B."/>
            <person name="Abouelleil A."/>
            <person name="Alvarado L."/>
            <person name="Arachchi H.M."/>
            <person name="Berlin A.M."/>
            <person name="Chapman S.B."/>
            <person name="Dewar J."/>
            <person name="Goldberg J."/>
            <person name="Griggs A."/>
            <person name="Gujja S."/>
            <person name="Hansen M."/>
            <person name="Howarth C."/>
            <person name="Imamovic A."/>
            <person name="Larimer J."/>
            <person name="McCowan C."/>
            <person name="Murphy C."/>
            <person name="Neiman D."/>
            <person name="Pearson M."/>
            <person name="Priest M."/>
            <person name="Roberts A."/>
            <person name="Saif S."/>
            <person name="Shea T."/>
            <person name="Sisk P."/>
            <person name="Sykes S."/>
            <person name="Wortman J."/>
            <person name="Nusbaum C."/>
            <person name="Birren B."/>
        </authorList>
    </citation>
    <scope>NUCLEOTIDE SEQUENCE [LARGE SCALE GENOMIC DNA]</scope>
    <source>
        <strain evidence="3 5">NIPH 3623</strain>
    </source>
</reference>
<comment type="caution">
    <text evidence="3">The sequence shown here is derived from an EMBL/GenBank/DDBJ whole genome shotgun (WGS) entry which is preliminary data.</text>
</comment>
<dbReference type="InterPro" id="IPR001451">
    <property type="entry name" value="Hexapep"/>
</dbReference>
<evidence type="ECO:0000256" key="2">
    <source>
        <dbReference type="ARBA" id="ARBA00022679"/>
    </source>
</evidence>
<proteinExistence type="inferred from homology"/>
<dbReference type="STRING" id="1217698.F888_00417"/>
<dbReference type="PANTHER" id="PTHR23416">
    <property type="entry name" value="SIALIC ACID SYNTHASE-RELATED"/>
    <property type="match status" value="1"/>
</dbReference>
<dbReference type="InterPro" id="IPR011004">
    <property type="entry name" value="Trimer_LpxA-like_sf"/>
</dbReference>
<dbReference type="Proteomes" id="UP000013200">
    <property type="component" value="Unassembled WGS sequence"/>
</dbReference>
<dbReference type="RefSeq" id="WP_005281389.1">
    <property type="nucleotide sequence ID" value="NZ_BMDA01000006.1"/>
</dbReference>
<accession>N9RQD0</accession>
<evidence type="ECO:0000313" key="4">
    <source>
        <dbReference type="EMBL" id="GGH43672.1"/>
    </source>
</evidence>
<dbReference type="Gene3D" id="2.160.10.10">
    <property type="entry name" value="Hexapeptide repeat proteins"/>
    <property type="match status" value="1"/>
</dbReference>
<dbReference type="SUPFAM" id="SSF51161">
    <property type="entry name" value="Trimeric LpxA-like enzymes"/>
    <property type="match status" value="1"/>
</dbReference>
<dbReference type="PANTHER" id="PTHR23416:SF23">
    <property type="entry name" value="ACETYLTRANSFERASE C18B11.09C-RELATED"/>
    <property type="match status" value="1"/>
</dbReference>
<organism evidence="3 5">
    <name type="scientific">Acinetobacter courvalinii</name>
    <dbReference type="NCBI Taxonomy" id="280147"/>
    <lineage>
        <taxon>Bacteria</taxon>
        <taxon>Pseudomonadati</taxon>
        <taxon>Pseudomonadota</taxon>
        <taxon>Gammaproteobacteria</taxon>
        <taxon>Moraxellales</taxon>
        <taxon>Moraxellaceae</taxon>
        <taxon>Acinetobacter</taxon>
    </lineage>
</organism>
<dbReference type="EMBL" id="BMDA01000006">
    <property type="protein sequence ID" value="GGH43672.1"/>
    <property type="molecule type" value="Genomic_DNA"/>
</dbReference>
<dbReference type="CDD" id="cd04647">
    <property type="entry name" value="LbH_MAT_like"/>
    <property type="match status" value="1"/>
</dbReference>
<evidence type="ECO:0000313" key="3">
    <source>
        <dbReference type="EMBL" id="ENX40930.1"/>
    </source>
</evidence>
<dbReference type="HOGENOM" id="CLU_051638_7_3_6"/>
<dbReference type="Proteomes" id="UP000652691">
    <property type="component" value="Unassembled WGS sequence"/>
</dbReference>
<dbReference type="AlphaFoldDB" id="N9RQD0"/>
<reference evidence="4 6" key="2">
    <citation type="journal article" date="2014" name="Int. J. Syst. Evol. Microbiol.">
        <title>Complete genome sequence of Corynebacterium casei LMG S-19264T (=DSM 44701T), isolated from a smear-ripened cheese.</title>
        <authorList>
            <consortium name="US DOE Joint Genome Institute (JGI-PGF)"/>
            <person name="Walter F."/>
            <person name="Albersmeier A."/>
            <person name="Kalinowski J."/>
            <person name="Ruckert C."/>
        </authorList>
    </citation>
    <scope>NUCLEOTIDE SEQUENCE [LARGE SCALE GENOMIC DNA]</scope>
    <source>
        <strain evidence="4 6">CCM 8635</strain>
    </source>
</reference>
<keyword evidence="2" id="KW-0808">Transferase</keyword>
<dbReference type="Pfam" id="PF00132">
    <property type="entry name" value="Hexapep"/>
    <property type="match status" value="1"/>
</dbReference>